<dbReference type="RefSeq" id="WP_054344234.1">
    <property type="nucleotide sequence ID" value="NZ_BAABYY010000002.1"/>
</dbReference>
<dbReference type="PANTHER" id="PTHR30345:SF0">
    <property type="entry name" value="DNA DAMAGE-REPAIR_TOLERATION PROTEIN DRT102"/>
    <property type="match status" value="1"/>
</dbReference>
<gene>
    <name evidence="3" type="ORF">DXA38_06800</name>
    <name evidence="2" type="ORF">MKC95_12655</name>
</gene>
<comment type="caution">
    <text evidence="3">The sequence shown here is derived from an EMBL/GenBank/DDBJ whole genome shotgun (WGS) entry which is preliminary data.</text>
</comment>
<dbReference type="AlphaFoldDB" id="A0A3E2VYZ1"/>
<dbReference type="Proteomes" id="UP000260025">
    <property type="component" value="Unassembled WGS sequence"/>
</dbReference>
<dbReference type="GO" id="GO:0016861">
    <property type="term" value="F:intramolecular oxidoreductase activity, interconverting aldoses and ketoses"/>
    <property type="evidence" value="ECO:0007669"/>
    <property type="project" value="UniProtKB-ARBA"/>
</dbReference>
<dbReference type="GO" id="GO:0005975">
    <property type="term" value="P:carbohydrate metabolic process"/>
    <property type="evidence" value="ECO:0007669"/>
    <property type="project" value="InterPro"/>
</dbReference>
<evidence type="ECO:0000313" key="3">
    <source>
        <dbReference type="EMBL" id="RGC16740.1"/>
    </source>
</evidence>
<organism evidence="3 4">
    <name type="scientific">Clostridium innocuum</name>
    <dbReference type="NCBI Taxonomy" id="1522"/>
    <lineage>
        <taxon>Bacteria</taxon>
        <taxon>Bacillati</taxon>
        <taxon>Bacillota</taxon>
        <taxon>Clostridia</taxon>
        <taxon>Eubacteriales</taxon>
        <taxon>Clostridiaceae</taxon>
        <taxon>Clostridium</taxon>
    </lineage>
</organism>
<evidence type="ECO:0000313" key="4">
    <source>
        <dbReference type="Proteomes" id="UP000260025"/>
    </source>
</evidence>
<accession>A0A3E2VYZ1</accession>
<proteinExistence type="inferred from homology"/>
<dbReference type="InterPro" id="IPR036569">
    <property type="entry name" value="RpiB_LacA_LacB_sf"/>
</dbReference>
<evidence type="ECO:0000256" key="1">
    <source>
        <dbReference type="ARBA" id="ARBA00008754"/>
    </source>
</evidence>
<dbReference type="NCBIfam" id="TIGR00689">
    <property type="entry name" value="rpiB_lacA_lacB"/>
    <property type="match status" value="1"/>
</dbReference>
<dbReference type="SUPFAM" id="SSF89623">
    <property type="entry name" value="Ribose/Galactose isomerase RpiB/AlsB"/>
    <property type="match status" value="1"/>
</dbReference>
<evidence type="ECO:0000313" key="2">
    <source>
        <dbReference type="EMBL" id="MCR0233621.1"/>
    </source>
</evidence>
<protein>
    <submittedName>
        <fullName evidence="3">RpiB/LacA/LacB family sugar-phosphate isomerase</fullName>
    </submittedName>
</protein>
<dbReference type="Pfam" id="PF02502">
    <property type="entry name" value="LacAB_rpiB"/>
    <property type="match status" value="1"/>
</dbReference>
<reference evidence="3 4" key="1">
    <citation type="submission" date="2018-08" db="EMBL/GenBank/DDBJ databases">
        <title>A genome reference for cultivated species of the human gut microbiota.</title>
        <authorList>
            <person name="Zou Y."/>
            <person name="Xue W."/>
            <person name="Luo G."/>
        </authorList>
    </citation>
    <scope>NUCLEOTIDE SEQUENCE [LARGE SCALE GENOMIC DNA]</scope>
    <source>
        <strain evidence="3 4">OF01-2LB</strain>
    </source>
</reference>
<dbReference type="Proteomes" id="UP001203972">
    <property type="component" value="Unassembled WGS sequence"/>
</dbReference>
<sequence>MKKRILVGADPLGRPLKDEIVVYLEEEGYEVIDIGSNKQTDVDYWNVGDEVGKRIAAHEFERAIIFCGTGMGVNIVANKFPGVYCGLCESVTTARLCRTINNCNVLSMGALVVTPYKAKKMVKAFLETPFTKDFDLCEPAFLEEALVQIENIEKRLYHDC</sequence>
<dbReference type="EMBL" id="QVEV01000007">
    <property type="protein sequence ID" value="RGC16740.1"/>
    <property type="molecule type" value="Genomic_DNA"/>
</dbReference>
<dbReference type="InterPro" id="IPR003500">
    <property type="entry name" value="RpiB_LacA_LacB"/>
</dbReference>
<reference evidence="2" key="2">
    <citation type="journal article" date="2022" name="Clin. Infect. Dis.">
        <title>Association between Clostridium innocuum and antibiotic-associated diarrhea in adults and children: A cross-sectional study and comparative genomics analysis.</title>
        <authorList>
            <person name="Cherny K.E."/>
            <person name="Muscat E.B."/>
            <person name="Balaji A."/>
            <person name="Mukherjee J."/>
            <person name="Ozer E.A."/>
            <person name="Angarone M.P."/>
            <person name="Hauser A.R."/>
            <person name="Sichel J.S."/>
            <person name="Amponsah E."/>
            <person name="Kociolek L.K."/>
        </authorList>
    </citation>
    <scope>NUCLEOTIDE SEQUENCE</scope>
    <source>
        <strain evidence="2">NU1-AC-029v</strain>
    </source>
</reference>
<comment type="similarity">
    <text evidence="1">Belongs to the LacAB/RpiB family.</text>
</comment>
<dbReference type="PIRSF" id="PIRSF005384">
    <property type="entry name" value="RpiB_LacA_B"/>
    <property type="match status" value="1"/>
</dbReference>
<dbReference type="EMBL" id="JAKTMA010000021">
    <property type="protein sequence ID" value="MCR0233621.1"/>
    <property type="molecule type" value="Genomic_DNA"/>
</dbReference>
<keyword evidence="3" id="KW-0413">Isomerase</keyword>
<dbReference type="OrthoDB" id="1778624at2"/>
<dbReference type="Gene3D" id="3.40.1400.10">
    <property type="entry name" value="Sugar-phosphate isomerase, RpiB/LacA/LacB"/>
    <property type="match status" value="1"/>
</dbReference>
<dbReference type="PANTHER" id="PTHR30345">
    <property type="entry name" value="RIBOSE-5-PHOSPHATE ISOMERASE B"/>
    <property type="match status" value="1"/>
</dbReference>
<name>A0A3E2VYZ1_CLOIN</name>